<keyword evidence="1" id="KW-0732">Signal</keyword>
<accession>A0ABV1RG53</accession>
<evidence type="ECO:0000313" key="2">
    <source>
        <dbReference type="EMBL" id="MER2491850.1"/>
    </source>
</evidence>
<dbReference type="InterPro" id="IPR023614">
    <property type="entry name" value="Porin_dom_sf"/>
</dbReference>
<sequence length="562" mass="62761">MHTRTRIINNKFCSVASAVICALSGTVNASDVKLIPMMEVGVYNINYTTPNTNDLVLESDGSVDDRVIQYKPSLAIDYKSKKLNVSSFVDYAATQHSNRGAQDTEHLSYSINSDLAIYEQALHWRGSVNRKYRVADSQLGAFSDEIVGSENLTGVMTMQQSLDFLLPNTRYINASAKLSLNKSEAQDDVELDEDVSNFSTSTFDTESKNLNLAFANGDRSAVDWVILMSHSKSDRAELSDYSASNFVFELGVPITQRFSWVADASINKNKIDNDQALSSGLTHKQWGTGLSWRFIRNSHLSILAYRSKTGEQEAREFIGGEFEWVMSSRSQLKLTADRNQFGENYGFNLNLRNRNLQASASYSEGIDINSQQSFSTGQLGSFVCPLGSATIDQCFLPQTLDYQLQAGEQWVTFNGRDIQLNDEVVNFKSGSFNLSYDNGRKLKLFAGYRLSEQESVEKQSSNNDRLSSSVSASVNYKVSAKSDLSLTTSISKNTYLGYQTVTAENPNGDRIDKNRSWALSFKSQLSPRLSTDLSYSYRQTDSNQAGRDTEDNRLTLIGRYVF</sequence>
<evidence type="ECO:0008006" key="4">
    <source>
        <dbReference type="Google" id="ProtNLM"/>
    </source>
</evidence>
<dbReference type="Proteomes" id="UP001467690">
    <property type="component" value="Unassembled WGS sequence"/>
</dbReference>
<dbReference type="EMBL" id="JBELOE010000152">
    <property type="protein sequence ID" value="MER2491850.1"/>
    <property type="molecule type" value="Genomic_DNA"/>
</dbReference>
<protein>
    <recommendedName>
        <fullName evidence="4">TIGR03016 family PEP-CTERM system-associated outer membrane protein</fullName>
    </recommendedName>
</protein>
<dbReference type="Gene3D" id="2.40.160.10">
    <property type="entry name" value="Porin"/>
    <property type="match status" value="1"/>
</dbReference>
<evidence type="ECO:0000256" key="1">
    <source>
        <dbReference type="SAM" id="SignalP"/>
    </source>
</evidence>
<reference evidence="2 3" key="1">
    <citation type="submission" date="2024-06" db="EMBL/GenBank/DDBJ databases">
        <authorList>
            <person name="Chen R.Y."/>
        </authorList>
    </citation>
    <scope>NUCLEOTIDE SEQUENCE [LARGE SCALE GENOMIC DNA]</scope>
    <source>
        <strain evidence="2 3">D2</strain>
    </source>
</reference>
<dbReference type="RefSeq" id="WP_350401429.1">
    <property type="nucleotide sequence ID" value="NZ_JBELOE010000152.1"/>
</dbReference>
<evidence type="ECO:0000313" key="3">
    <source>
        <dbReference type="Proteomes" id="UP001467690"/>
    </source>
</evidence>
<comment type="caution">
    <text evidence="2">The sequence shown here is derived from an EMBL/GenBank/DDBJ whole genome shotgun (WGS) entry which is preliminary data.</text>
</comment>
<proteinExistence type="predicted"/>
<dbReference type="SUPFAM" id="SSF56935">
    <property type="entry name" value="Porins"/>
    <property type="match status" value="1"/>
</dbReference>
<name>A0ABV1RG53_9ALTE</name>
<gene>
    <name evidence="2" type="ORF">ABS311_08130</name>
</gene>
<organism evidence="2 3">
    <name type="scientific">Catenovulum sediminis</name>
    <dbReference type="NCBI Taxonomy" id="1740262"/>
    <lineage>
        <taxon>Bacteria</taxon>
        <taxon>Pseudomonadati</taxon>
        <taxon>Pseudomonadota</taxon>
        <taxon>Gammaproteobacteria</taxon>
        <taxon>Alteromonadales</taxon>
        <taxon>Alteromonadaceae</taxon>
        <taxon>Catenovulum</taxon>
    </lineage>
</organism>
<feature type="signal peptide" evidence="1">
    <location>
        <begin position="1"/>
        <end position="29"/>
    </location>
</feature>
<feature type="chain" id="PRO_5046357270" description="TIGR03016 family PEP-CTERM system-associated outer membrane protein" evidence="1">
    <location>
        <begin position="30"/>
        <end position="562"/>
    </location>
</feature>
<keyword evidence="3" id="KW-1185">Reference proteome</keyword>